<comment type="caution">
    <text evidence="2">The sequence shown here is derived from an EMBL/GenBank/DDBJ whole genome shotgun (WGS) entry which is preliminary data.</text>
</comment>
<evidence type="ECO:0000313" key="3">
    <source>
        <dbReference type="Proteomes" id="UP000004810"/>
    </source>
</evidence>
<feature type="compositionally biased region" description="Basic and acidic residues" evidence="1">
    <location>
        <begin position="47"/>
        <end position="56"/>
    </location>
</feature>
<dbReference type="Proteomes" id="UP000004810">
    <property type="component" value="Unassembled WGS sequence"/>
</dbReference>
<evidence type="ECO:0000313" key="2">
    <source>
        <dbReference type="EMBL" id="EJW76645.1"/>
    </source>
</evidence>
<proteinExistence type="predicted"/>
<feature type="region of interest" description="Disordered" evidence="1">
    <location>
        <begin position="1"/>
        <end position="56"/>
    </location>
</feature>
<accession>J9AQM2</accession>
<organism evidence="2 3">
    <name type="scientific">Wuchereria bancrofti</name>
    <dbReference type="NCBI Taxonomy" id="6293"/>
    <lineage>
        <taxon>Eukaryota</taxon>
        <taxon>Metazoa</taxon>
        <taxon>Ecdysozoa</taxon>
        <taxon>Nematoda</taxon>
        <taxon>Chromadorea</taxon>
        <taxon>Rhabditida</taxon>
        <taxon>Spirurina</taxon>
        <taxon>Spiruromorpha</taxon>
        <taxon>Filarioidea</taxon>
        <taxon>Onchocercidae</taxon>
        <taxon>Wuchereria</taxon>
    </lineage>
</organism>
<reference evidence="3" key="1">
    <citation type="submission" date="2012-08" db="EMBL/GenBank/DDBJ databases">
        <title>The Genome Sequence of Wuchereria bancrofti.</title>
        <authorList>
            <person name="Nutman T.B."/>
            <person name="Fink D.L."/>
            <person name="Russ C."/>
            <person name="Young S."/>
            <person name="Zeng Q."/>
            <person name="Koehrsen M."/>
            <person name="Alvarado L."/>
            <person name="Berlin A."/>
            <person name="Chapman S.B."/>
            <person name="Chen Z."/>
            <person name="Freedman E."/>
            <person name="Gellesch M."/>
            <person name="Goldberg J."/>
            <person name="Griggs A."/>
            <person name="Gujja S."/>
            <person name="Heilman E.R."/>
            <person name="Heiman D."/>
            <person name="Hepburn T."/>
            <person name="Howarth C."/>
            <person name="Jen D."/>
            <person name="Larson L."/>
            <person name="Lewis B."/>
            <person name="Mehta T."/>
            <person name="Park D."/>
            <person name="Pearson M."/>
            <person name="Roberts A."/>
            <person name="Saif S."/>
            <person name="Shea T."/>
            <person name="Shenoy N."/>
            <person name="Sisk P."/>
            <person name="Stolte C."/>
            <person name="Sykes S."/>
            <person name="Walk T."/>
            <person name="White J."/>
            <person name="Yandava C."/>
            <person name="Haas B."/>
            <person name="Henn M.R."/>
            <person name="Nusbaum C."/>
            <person name="Birren B."/>
        </authorList>
    </citation>
    <scope>NUCLEOTIDE SEQUENCE [LARGE SCALE GENOMIC DNA]</scope>
    <source>
        <strain evidence="3">NA</strain>
    </source>
</reference>
<sequence length="56" mass="6101">MEVSGRVASQNLLSNLNRSTSANFDNRNDNFGKVGQISGRGYEGSSEDTHPKRLMG</sequence>
<dbReference type="EMBL" id="ADBV01008798">
    <property type="protein sequence ID" value="EJW76645.1"/>
    <property type="molecule type" value="Genomic_DNA"/>
</dbReference>
<gene>
    <name evidence="2" type="ORF">WUBG_12445</name>
</gene>
<dbReference type="AlphaFoldDB" id="J9AQM2"/>
<protein>
    <submittedName>
        <fullName evidence="2">Uncharacterized protein</fullName>
    </submittedName>
</protein>
<name>J9AQM2_WUCBA</name>
<feature type="compositionally biased region" description="Polar residues" evidence="1">
    <location>
        <begin position="7"/>
        <end position="25"/>
    </location>
</feature>
<evidence type="ECO:0000256" key="1">
    <source>
        <dbReference type="SAM" id="MobiDB-lite"/>
    </source>
</evidence>